<evidence type="ECO:0000256" key="1">
    <source>
        <dbReference type="SAM" id="Phobius"/>
    </source>
</evidence>
<keyword evidence="1" id="KW-0472">Membrane</keyword>
<feature type="transmembrane region" description="Helical" evidence="1">
    <location>
        <begin position="24"/>
        <end position="43"/>
    </location>
</feature>
<evidence type="ECO:0000313" key="3">
    <source>
        <dbReference type="Proteomes" id="UP000252015"/>
    </source>
</evidence>
<evidence type="ECO:0000313" key="2">
    <source>
        <dbReference type="EMBL" id="SRX95475.1"/>
    </source>
</evidence>
<proteinExistence type="predicted"/>
<accession>A0A375Z3B5</accession>
<organism evidence="2 3">
    <name type="scientific">Mycobacterium shimoidei</name>
    <dbReference type="NCBI Taxonomy" id="29313"/>
    <lineage>
        <taxon>Bacteria</taxon>
        <taxon>Bacillati</taxon>
        <taxon>Actinomycetota</taxon>
        <taxon>Actinomycetes</taxon>
        <taxon>Mycobacteriales</taxon>
        <taxon>Mycobacteriaceae</taxon>
        <taxon>Mycobacterium</taxon>
    </lineage>
</organism>
<keyword evidence="3" id="KW-1185">Reference proteome</keyword>
<dbReference type="AlphaFoldDB" id="A0A375Z3B5"/>
<reference evidence="2 3" key="1">
    <citation type="submission" date="2018-05" db="EMBL/GenBank/DDBJ databases">
        <authorList>
            <consortium name="IHU Genomes"/>
        </authorList>
    </citation>
    <scope>NUCLEOTIDE SEQUENCE [LARGE SCALE GENOMIC DNA]</scope>
    <source>
        <strain evidence="2 3">P7336</strain>
    </source>
</reference>
<keyword evidence="1" id="KW-0812">Transmembrane</keyword>
<gene>
    <name evidence="2" type="ORF">MSP7336_03744</name>
</gene>
<dbReference type="STRING" id="29313.BHQ16_12945"/>
<dbReference type="Proteomes" id="UP000252015">
    <property type="component" value="Unassembled WGS sequence"/>
</dbReference>
<keyword evidence="1" id="KW-1133">Transmembrane helix</keyword>
<name>A0A375Z3B5_MYCSH</name>
<sequence length="54" mass="5968">MTTYQHDPSVLRTFFGPARSRGEIIVGTVGSALMLALLGIYIWRAGGWRGWSTL</sequence>
<dbReference type="RefSeq" id="WP_181786841.1">
    <property type="nucleotide sequence ID" value="NZ_UEGW01000001.1"/>
</dbReference>
<protein>
    <submittedName>
        <fullName evidence="2">Uncharacterized protein</fullName>
    </submittedName>
</protein>
<dbReference type="EMBL" id="UEGW01000001">
    <property type="protein sequence ID" value="SRX95475.1"/>
    <property type="molecule type" value="Genomic_DNA"/>
</dbReference>